<dbReference type="Gene3D" id="1.10.3430.10">
    <property type="entry name" value="Ammonium transporter AmtB like domains"/>
    <property type="match status" value="1"/>
</dbReference>
<evidence type="ECO:0000256" key="4">
    <source>
        <dbReference type="ARBA" id="ARBA00022692"/>
    </source>
</evidence>
<evidence type="ECO:0000259" key="9">
    <source>
        <dbReference type="Pfam" id="PF00909"/>
    </source>
</evidence>
<name>A0A078AF67_STYLE</name>
<feature type="transmembrane region" description="Helical" evidence="8">
    <location>
        <begin position="277"/>
        <end position="299"/>
    </location>
</feature>
<feature type="domain" description="Ammonium transporter AmtB-like" evidence="9">
    <location>
        <begin position="231"/>
        <end position="450"/>
    </location>
</feature>
<keyword evidence="7" id="KW-0924">Ammonia transport</keyword>
<accession>A0A078AF67</accession>
<feature type="transmembrane region" description="Helical" evidence="8">
    <location>
        <begin position="335"/>
        <end position="355"/>
    </location>
</feature>
<keyword evidence="5 8" id="KW-1133">Transmembrane helix</keyword>
<dbReference type="Pfam" id="PF00909">
    <property type="entry name" value="Ammonium_transp"/>
    <property type="match status" value="2"/>
</dbReference>
<evidence type="ECO:0000256" key="5">
    <source>
        <dbReference type="ARBA" id="ARBA00022989"/>
    </source>
</evidence>
<sequence>MEGNYTQSVYTQKQGTDAIWILVSAGFIFFMTAGFTLIESGAVRYKNRSSVLIKNLFNVCICAIAFWLVGYGFAFGNPEYFIGNDQKFYSSYGFEQQEQDHYLLWVIQFAYCMIVVTVYQGALAERTQIAGYVIMTFLLAGFVYPVILAWTWGQGWLFDKGFHDFAGTGIVHLVGGTTGFWGAVVVGERQAKQRLRVQGAKEQPLLDDKTKRLIGRRNADFNQIAQKHSKRNSHALIANNNTFIVLGTLIVITGYMFFTGGRTYSQFVPRTGAPAKIIQNTLISCAFSGLVSFGLKPLVLGNYNRATKYDCLTLCNGILIGLVSIAGVADRVQNWGAVLIGSIAAVFYVGGCIYLEFWRIDDPLEVFQVHGLGGVWGLFATGFFDNIHGALYKGALKQGHFMGYQIVGIVVIVAWTSLITLIGFYVLRKLHLLRVDKAIEEIGFDVAELGGVSDEFLNAVRQQINSKRSDKVETQTDDEQEDDEEYIKKQLQAKQDDIVSKYLNSAPLKELKGEAYLF</sequence>
<dbReference type="PANTHER" id="PTHR11730:SF6">
    <property type="entry name" value="AMMONIUM TRANSPORTER"/>
    <property type="match status" value="1"/>
</dbReference>
<proteinExistence type="inferred from homology"/>
<feature type="transmembrane region" description="Helical" evidence="8">
    <location>
        <begin position="311"/>
        <end position="329"/>
    </location>
</feature>
<dbReference type="PANTHER" id="PTHR11730">
    <property type="entry name" value="AMMONIUM TRANSPORTER"/>
    <property type="match status" value="1"/>
</dbReference>
<feature type="transmembrane region" description="Helical" evidence="8">
    <location>
        <begin position="367"/>
        <end position="384"/>
    </location>
</feature>
<gene>
    <name evidence="10" type="primary">Contig12123.g12959</name>
    <name evidence="10" type="ORF">STYLEM_9475</name>
</gene>
<evidence type="ECO:0000256" key="1">
    <source>
        <dbReference type="ARBA" id="ARBA00004141"/>
    </source>
</evidence>
<evidence type="ECO:0000256" key="3">
    <source>
        <dbReference type="ARBA" id="ARBA00022448"/>
    </source>
</evidence>
<protein>
    <submittedName>
        <fullName evidence="10">Ammonium transporter</fullName>
    </submittedName>
</protein>
<organism evidence="10 11">
    <name type="scientific">Stylonychia lemnae</name>
    <name type="common">Ciliate</name>
    <dbReference type="NCBI Taxonomy" id="5949"/>
    <lineage>
        <taxon>Eukaryota</taxon>
        <taxon>Sar</taxon>
        <taxon>Alveolata</taxon>
        <taxon>Ciliophora</taxon>
        <taxon>Intramacronucleata</taxon>
        <taxon>Spirotrichea</taxon>
        <taxon>Stichotrichia</taxon>
        <taxon>Sporadotrichida</taxon>
        <taxon>Oxytrichidae</taxon>
        <taxon>Stylonychinae</taxon>
        <taxon>Stylonychia</taxon>
    </lineage>
</organism>
<evidence type="ECO:0000256" key="6">
    <source>
        <dbReference type="ARBA" id="ARBA00023136"/>
    </source>
</evidence>
<feature type="transmembrane region" description="Helical" evidence="8">
    <location>
        <begin position="404"/>
        <end position="427"/>
    </location>
</feature>
<feature type="transmembrane region" description="Helical" evidence="8">
    <location>
        <begin position="55"/>
        <end position="74"/>
    </location>
</feature>
<reference evidence="10 11" key="1">
    <citation type="submission" date="2014-06" db="EMBL/GenBank/DDBJ databases">
        <authorList>
            <person name="Swart Estienne"/>
        </authorList>
    </citation>
    <scope>NUCLEOTIDE SEQUENCE [LARGE SCALE GENOMIC DNA]</scope>
    <source>
        <strain evidence="10 11">130c</strain>
    </source>
</reference>
<evidence type="ECO:0000313" key="11">
    <source>
        <dbReference type="Proteomes" id="UP000039865"/>
    </source>
</evidence>
<keyword evidence="3" id="KW-0813">Transport</keyword>
<comment type="similarity">
    <text evidence="2">Belongs to the ammonia transporter channel (TC 1.A.11.2) family.</text>
</comment>
<dbReference type="InterPro" id="IPR024041">
    <property type="entry name" value="NH4_transpt_AmtB-like_dom"/>
</dbReference>
<feature type="transmembrane region" description="Helical" evidence="8">
    <location>
        <begin position="102"/>
        <end position="122"/>
    </location>
</feature>
<dbReference type="SUPFAM" id="SSF111352">
    <property type="entry name" value="Ammonium transporter"/>
    <property type="match status" value="1"/>
</dbReference>
<dbReference type="InterPro" id="IPR029020">
    <property type="entry name" value="Ammonium/urea_transptr"/>
</dbReference>
<keyword evidence="4 8" id="KW-0812">Transmembrane</keyword>
<dbReference type="InParanoid" id="A0A078AF67"/>
<feature type="transmembrane region" description="Helical" evidence="8">
    <location>
        <begin position="165"/>
        <end position="186"/>
    </location>
</feature>
<dbReference type="GO" id="GO:0005886">
    <property type="term" value="C:plasma membrane"/>
    <property type="evidence" value="ECO:0007669"/>
    <property type="project" value="TreeGrafter"/>
</dbReference>
<feature type="transmembrane region" description="Helical" evidence="8">
    <location>
        <begin position="18"/>
        <end position="43"/>
    </location>
</feature>
<evidence type="ECO:0000256" key="8">
    <source>
        <dbReference type="SAM" id="Phobius"/>
    </source>
</evidence>
<feature type="transmembrane region" description="Helical" evidence="8">
    <location>
        <begin position="129"/>
        <end position="153"/>
    </location>
</feature>
<keyword evidence="6 8" id="KW-0472">Membrane</keyword>
<dbReference type="AlphaFoldDB" id="A0A078AF67"/>
<evidence type="ECO:0000313" key="10">
    <source>
        <dbReference type="EMBL" id="CDW80476.1"/>
    </source>
</evidence>
<comment type="subcellular location">
    <subcellularLocation>
        <location evidence="1">Membrane</location>
        <topology evidence="1">Multi-pass membrane protein</topology>
    </subcellularLocation>
</comment>
<evidence type="ECO:0000256" key="7">
    <source>
        <dbReference type="ARBA" id="ARBA00023177"/>
    </source>
</evidence>
<feature type="transmembrane region" description="Helical" evidence="8">
    <location>
        <begin position="236"/>
        <end position="257"/>
    </location>
</feature>
<dbReference type="GO" id="GO:0008519">
    <property type="term" value="F:ammonium channel activity"/>
    <property type="evidence" value="ECO:0007669"/>
    <property type="project" value="InterPro"/>
</dbReference>
<dbReference type="OMA" id="HNFALRD"/>
<dbReference type="Proteomes" id="UP000039865">
    <property type="component" value="Unassembled WGS sequence"/>
</dbReference>
<dbReference type="OrthoDB" id="534912at2759"/>
<evidence type="ECO:0000256" key="2">
    <source>
        <dbReference type="ARBA" id="ARBA00005887"/>
    </source>
</evidence>
<dbReference type="GO" id="GO:0097272">
    <property type="term" value="P:ammonium homeostasis"/>
    <property type="evidence" value="ECO:0007669"/>
    <property type="project" value="TreeGrafter"/>
</dbReference>
<dbReference type="EMBL" id="CCKQ01009012">
    <property type="protein sequence ID" value="CDW80476.1"/>
    <property type="molecule type" value="Genomic_DNA"/>
</dbReference>
<keyword evidence="11" id="KW-1185">Reference proteome</keyword>
<feature type="domain" description="Ammonium transporter AmtB-like" evidence="9">
    <location>
        <begin position="19"/>
        <end position="194"/>
    </location>
</feature>